<evidence type="ECO:0000313" key="10">
    <source>
        <dbReference type="Proteomes" id="UP000318939"/>
    </source>
</evidence>
<keyword evidence="3" id="KW-0813">Transport</keyword>
<dbReference type="SMART" id="SM00382">
    <property type="entry name" value="AAA"/>
    <property type="match status" value="1"/>
</dbReference>
<dbReference type="InterPro" id="IPR003439">
    <property type="entry name" value="ABC_transporter-like_ATP-bd"/>
</dbReference>
<dbReference type="PROSITE" id="PS00211">
    <property type="entry name" value="ABC_TRANSPORTER_1"/>
    <property type="match status" value="1"/>
</dbReference>
<sequence>MTDISETAIAGQATPPPTTPLLVLKDIRKSFGDNEVLKGVSLAVEPGEVVSIIGASGSGKSTFLRSINGLEMPQSGFLKFEELSFDFRTESRFLPTPAQMQSLRTRVGMVFQSYNLWPHMTVLENVIHAPMKLLKLPKAQAVEEAEALLSRIGLYDKRHSYPSRLSGGQQQRVAIVRALAMKPRLMLFDEVTSALDPELVHEVLVLMASLAAEGMTMLLVTHEIAFARDVSSRVLFFDKGVIAETGSRDILRNPGSDRLRQFLHRILHDGLAYGSAPAETIEGA</sequence>
<keyword evidence="4" id="KW-1003">Cell membrane</keyword>
<dbReference type="Gene3D" id="3.40.50.300">
    <property type="entry name" value="P-loop containing nucleotide triphosphate hydrolases"/>
    <property type="match status" value="1"/>
</dbReference>
<dbReference type="Pfam" id="PF00005">
    <property type="entry name" value="ABC_tran"/>
    <property type="match status" value="1"/>
</dbReference>
<evidence type="ECO:0000256" key="2">
    <source>
        <dbReference type="ARBA" id="ARBA00005417"/>
    </source>
</evidence>
<keyword evidence="6 9" id="KW-0067">ATP-binding</keyword>
<dbReference type="InterPro" id="IPR017871">
    <property type="entry name" value="ABC_transporter-like_CS"/>
</dbReference>
<dbReference type="InterPro" id="IPR050086">
    <property type="entry name" value="MetN_ABC_transporter-like"/>
</dbReference>
<dbReference type="InterPro" id="IPR003593">
    <property type="entry name" value="AAA+_ATPase"/>
</dbReference>
<proteinExistence type="inferred from homology"/>
<dbReference type="RefSeq" id="WP_142830851.1">
    <property type="nucleotide sequence ID" value="NZ_CP117268.1"/>
</dbReference>
<evidence type="ECO:0000313" key="9">
    <source>
        <dbReference type="EMBL" id="WFS25557.1"/>
    </source>
</evidence>
<dbReference type="CDD" id="cd03262">
    <property type="entry name" value="ABC_HisP_GlnQ"/>
    <property type="match status" value="1"/>
</dbReference>
<evidence type="ECO:0000256" key="5">
    <source>
        <dbReference type="ARBA" id="ARBA00022741"/>
    </source>
</evidence>
<evidence type="ECO:0000256" key="3">
    <source>
        <dbReference type="ARBA" id="ARBA00022448"/>
    </source>
</evidence>
<organism evidence="9 10">
    <name type="scientific">Rhizobium rhododendri</name>
    <dbReference type="NCBI Taxonomy" id="2506430"/>
    <lineage>
        <taxon>Bacteria</taxon>
        <taxon>Pseudomonadati</taxon>
        <taxon>Pseudomonadota</taxon>
        <taxon>Alphaproteobacteria</taxon>
        <taxon>Hyphomicrobiales</taxon>
        <taxon>Rhizobiaceae</taxon>
        <taxon>Rhizobium/Agrobacterium group</taxon>
        <taxon>Rhizobium</taxon>
    </lineage>
</organism>
<comment type="similarity">
    <text evidence="2">Belongs to the ABC transporter superfamily.</text>
</comment>
<keyword evidence="5" id="KW-0547">Nucleotide-binding</keyword>
<feature type="domain" description="ABC transporter" evidence="8">
    <location>
        <begin position="22"/>
        <end position="263"/>
    </location>
</feature>
<gene>
    <name evidence="9" type="ORF">PR018_18415</name>
</gene>
<name>A0ABY8IPA0_9HYPH</name>
<protein>
    <submittedName>
        <fullName evidence="9">Amino acid ABC transporter ATP-binding protein</fullName>
    </submittedName>
</protein>
<dbReference type="EMBL" id="CP117268">
    <property type="protein sequence ID" value="WFS25557.1"/>
    <property type="molecule type" value="Genomic_DNA"/>
</dbReference>
<reference evidence="9 10" key="2">
    <citation type="journal article" date="2023" name="MicrobiologyOpen">
        <title>Genomics of the tumorigenes clade of the family Rhizobiaceae and description of Rhizobium rhododendri sp. nov.</title>
        <authorList>
            <person name="Kuzmanovic N."/>
            <person name="diCenzo G.C."/>
            <person name="Bunk B."/>
            <person name="Sproeer C."/>
            <person name="Fruehling A."/>
            <person name="Neumann-Schaal M."/>
            <person name="Overmann J."/>
            <person name="Smalla K."/>
        </authorList>
    </citation>
    <scope>NUCLEOTIDE SEQUENCE [LARGE SCALE GENOMIC DNA]</scope>
    <source>
        <strain evidence="10">rho-6.2</strain>
        <plasmid evidence="9 10">unnamed1</plasmid>
    </source>
</reference>
<accession>A0ABY8IPA0</accession>
<dbReference type="PROSITE" id="PS50893">
    <property type="entry name" value="ABC_TRANSPORTER_2"/>
    <property type="match status" value="1"/>
</dbReference>
<dbReference type="PIRSF" id="PIRSF039085">
    <property type="entry name" value="ABC_ATPase_HisP"/>
    <property type="match status" value="1"/>
</dbReference>
<comment type="subcellular location">
    <subcellularLocation>
        <location evidence="1">Cell membrane</location>
        <topology evidence="1">Peripheral membrane protein</topology>
    </subcellularLocation>
</comment>
<evidence type="ECO:0000256" key="6">
    <source>
        <dbReference type="ARBA" id="ARBA00022840"/>
    </source>
</evidence>
<dbReference type="SUPFAM" id="SSF52540">
    <property type="entry name" value="P-loop containing nucleoside triphosphate hydrolases"/>
    <property type="match status" value="1"/>
</dbReference>
<keyword evidence="10" id="KW-1185">Reference proteome</keyword>
<keyword evidence="9" id="KW-0614">Plasmid</keyword>
<evidence type="ECO:0000256" key="7">
    <source>
        <dbReference type="ARBA" id="ARBA00023136"/>
    </source>
</evidence>
<dbReference type="PANTHER" id="PTHR43166">
    <property type="entry name" value="AMINO ACID IMPORT ATP-BINDING PROTEIN"/>
    <property type="match status" value="1"/>
</dbReference>
<keyword evidence="7" id="KW-0472">Membrane</keyword>
<evidence type="ECO:0000256" key="1">
    <source>
        <dbReference type="ARBA" id="ARBA00004202"/>
    </source>
</evidence>
<evidence type="ECO:0000256" key="4">
    <source>
        <dbReference type="ARBA" id="ARBA00022475"/>
    </source>
</evidence>
<geneLocation type="plasmid" evidence="9 10">
    <name>unnamed1</name>
</geneLocation>
<dbReference type="PANTHER" id="PTHR43166:SF35">
    <property type="entry name" value="L-CYSTINE IMPORT ATP-BINDING PROTEIN TCYN"/>
    <property type="match status" value="1"/>
</dbReference>
<dbReference type="GO" id="GO:0005524">
    <property type="term" value="F:ATP binding"/>
    <property type="evidence" value="ECO:0007669"/>
    <property type="project" value="UniProtKB-KW"/>
</dbReference>
<evidence type="ECO:0000259" key="8">
    <source>
        <dbReference type="PROSITE" id="PS50893"/>
    </source>
</evidence>
<dbReference type="InterPro" id="IPR030679">
    <property type="entry name" value="ABC_ATPase_HisP-typ"/>
</dbReference>
<dbReference type="InterPro" id="IPR027417">
    <property type="entry name" value="P-loop_NTPase"/>
</dbReference>
<dbReference type="Proteomes" id="UP000318939">
    <property type="component" value="Plasmid unnamed1"/>
</dbReference>
<reference evidence="9 10" key="1">
    <citation type="journal article" date="2019" name="Phytopathology">
        <title>A Novel Group of Rhizobium tumorigenes-Like Agrobacteria Associated with Crown Gall Disease of Rhododendron and Blueberry.</title>
        <authorList>
            <person name="Kuzmanovic N."/>
            <person name="Behrens P."/>
            <person name="Idczak E."/>
            <person name="Wagner S."/>
            <person name="Gotz M."/>
            <person name="Sproer C."/>
            <person name="Bunk B."/>
            <person name="Overmann J."/>
            <person name="Smalla K."/>
        </authorList>
    </citation>
    <scope>NUCLEOTIDE SEQUENCE [LARGE SCALE GENOMIC DNA]</scope>
    <source>
        <strain evidence="10">rho-6.2</strain>
    </source>
</reference>